<gene>
    <name evidence="1" type="ORF">V6N12_010303</name>
</gene>
<reference evidence="1 2" key="1">
    <citation type="journal article" date="2024" name="G3 (Bethesda)">
        <title>Genome assembly of Hibiscus sabdariffa L. provides insights into metabolisms of medicinal natural products.</title>
        <authorList>
            <person name="Kim T."/>
        </authorList>
    </citation>
    <scope>NUCLEOTIDE SEQUENCE [LARGE SCALE GENOMIC DNA]</scope>
    <source>
        <strain evidence="1">TK-2024</strain>
        <tissue evidence="1">Old leaves</tissue>
    </source>
</reference>
<evidence type="ECO:0000313" key="1">
    <source>
        <dbReference type="EMBL" id="KAK8479964.1"/>
    </source>
</evidence>
<dbReference type="Proteomes" id="UP001472677">
    <property type="component" value="Unassembled WGS sequence"/>
</dbReference>
<proteinExistence type="predicted"/>
<keyword evidence="2" id="KW-1185">Reference proteome</keyword>
<dbReference type="EMBL" id="JBBPBM010002171">
    <property type="protein sequence ID" value="KAK8479964.1"/>
    <property type="molecule type" value="Genomic_DNA"/>
</dbReference>
<comment type="caution">
    <text evidence="1">The sequence shown here is derived from an EMBL/GenBank/DDBJ whole genome shotgun (WGS) entry which is preliminary data.</text>
</comment>
<evidence type="ECO:0000313" key="2">
    <source>
        <dbReference type="Proteomes" id="UP001472677"/>
    </source>
</evidence>
<sequence length="121" mass="13518">MSPNGVVVFTNDATPPMNPLTNPPSVSYIDSLMGENKSDNSDEDGIFDDDEIEFMDGDVTRSMTNGLISIDFSERSQLNNVEQYIRAHMVEFNAPCTASQLNNVEQYIRATLVDRTCLEDM</sequence>
<accession>A0ABR1ZHM7</accession>
<protein>
    <submittedName>
        <fullName evidence="1">Uncharacterized protein</fullName>
    </submittedName>
</protein>
<organism evidence="1 2">
    <name type="scientific">Hibiscus sabdariffa</name>
    <name type="common">roselle</name>
    <dbReference type="NCBI Taxonomy" id="183260"/>
    <lineage>
        <taxon>Eukaryota</taxon>
        <taxon>Viridiplantae</taxon>
        <taxon>Streptophyta</taxon>
        <taxon>Embryophyta</taxon>
        <taxon>Tracheophyta</taxon>
        <taxon>Spermatophyta</taxon>
        <taxon>Magnoliopsida</taxon>
        <taxon>eudicotyledons</taxon>
        <taxon>Gunneridae</taxon>
        <taxon>Pentapetalae</taxon>
        <taxon>rosids</taxon>
        <taxon>malvids</taxon>
        <taxon>Malvales</taxon>
        <taxon>Malvaceae</taxon>
        <taxon>Malvoideae</taxon>
        <taxon>Hibiscus</taxon>
    </lineage>
</organism>
<name>A0ABR1ZHM7_9ROSI</name>